<dbReference type="AlphaFoldDB" id="A0A1U7NW91"/>
<dbReference type="Proteomes" id="UP000186607">
    <property type="component" value="Unassembled WGS sequence"/>
</dbReference>
<dbReference type="Gene3D" id="3.10.180.10">
    <property type="entry name" value="2,3-Dihydroxybiphenyl 1,2-Dioxygenase, domain 1"/>
    <property type="match status" value="1"/>
</dbReference>
<dbReference type="InterPro" id="IPR029068">
    <property type="entry name" value="Glyas_Bleomycin-R_OHBP_Dase"/>
</dbReference>
<proteinExistence type="predicted"/>
<dbReference type="EMBL" id="MSTI01000110">
    <property type="protein sequence ID" value="OLV17191.1"/>
    <property type="molecule type" value="Genomic_DNA"/>
</dbReference>
<evidence type="ECO:0000313" key="2">
    <source>
        <dbReference type="EMBL" id="OLV17191.1"/>
    </source>
</evidence>
<keyword evidence="3" id="KW-1185">Reference proteome</keyword>
<keyword evidence="2" id="KW-0223">Dioxygenase</keyword>
<reference evidence="2 3" key="1">
    <citation type="submission" date="2017-01" db="EMBL/GenBank/DDBJ databases">
        <title>Genome Analysis of Deinococcus marmoris KOPRI26562.</title>
        <authorList>
            <person name="Kim J.H."/>
            <person name="Oh H.-M."/>
        </authorList>
    </citation>
    <scope>NUCLEOTIDE SEQUENCE [LARGE SCALE GENOMIC DNA]</scope>
    <source>
        <strain evidence="2 3">KOPRI26562</strain>
    </source>
</reference>
<dbReference type="GO" id="GO:0051213">
    <property type="term" value="F:dioxygenase activity"/>
    <property type="evidence" value="ECO:0007669"/>
    <property type="project" value="UniProtKB-KW"/>
</dbReference>
<protein>
    <submittedName>
        <fullName evidence="2">Glyoxalase/bleomycin resistance protein/dioxygenase</fullName>
    </submittedName>
</protein>
<evidence type="ECO:0000259" key="1">
    <source>
        <dbReference type="PROSITE" id="PS51819"/>
    </source>
</evidence>
<keyword evidence="2" id="KW-0560">Oxidoreductase</keyword>
<dbReference type="SUPFAM" id="SSF54593">
    <property type="entry name" value="Glyoxalase/Bleomycin resistance protein/Dihydroxybiphenyl dioxygenase"/>
    <property type="match status" value="1"/>
</dbReference>
<dbReference type="InterPro" id="IPR004360">
    <property type="entry name" value="Glyas_Fos-R_dOase_dom"/>
</dbReference>
<gene>
    <name evidence="2" type="ORF">BOO71_0009613</name>
</gene>
<accession>A0A1U7NW91</accession>
<name>A0A1U7NW91_9DEIO</name>
<dbReference type="OrthoDB" id="9796521at2"/>
<comment type="caution">
    <text evidence="2">The sequence shown here is derived from an EMBL/GenBank/DDBJ whole genome shotgun (WGS) entry which is preliminary data.</text>
</comment>
<dbReference type="PROSITE" id="PS51819">
    <property type="entry name" value="VOC"/>
    <property type="match status" value="1"/>
</dbReference>
<dbReference type="Pfam" id="PF00903">
    <property type="entry name" value="Glyoxalase"/>
    <property type="match status" value="1"/>
</dbReference>
<feature type="domain" description="VOC" evidence="1">
    <location>
        <begin position="5"/>
        <end position="122"/>
    </location>
</feature>
<dbReference type="InterPro" id="IPR037523">
    <property type="entry name" value="VOC_core"/>
</dbReference>
<dbReference type="STRING" id="249408.BOO71_0009613"/>
<dbReference type="RefSeq" id="WP_075834137.1">
    <property type="nucleotide sequence ID" value="NZ_MSTI01000110.1"/>
</dbReference>
<organism evidence="2 3">
    <name type="scientific">Deinococcus marmoris</name>
    <dbReference type="NCBI Taxonomy" id="249408"/>
    <lineage>
        <taxon>Bacteria</taxon>
        <taxon>Thermotogati</taxon>
        <taxon>Deinococcota</taxon>
        <taxon>Deinococci</taxon>
        <taxon>Deinococcales</taxon>
        <taxon>Deinococcaceae</taxon>
        <taxon>Deinococcus</taxon>
    </lineage>
</organism>
<evidence type="ECO:0000313" key="3">
    <source>
        <dbReference type="Proteomes" id="UP000186607"/>
    </source>
</evidence>
<sequence length="123" mass="13087">MFKHSPAFSGFSVNDIPAAKSFYGDLLGLQVSEGNGMLRLHIAGARPVLVYPKSNHIPATSTVLNFPVADVEGAVDALTAHGVRFEHDGGMNLDEKGIMRGQGPTIAWFRDPAGNILSVIQGE</sequence>